<dbReference type="PANTHER" id="PTHR19433:SF133">
    <property type="entry name" value="IMMUNE-TYPE RECEPTOR 5 PRECURSOR-RELATED"/>
    <property type="match status" value="1"/>
</dbReference>
<evidence type="ECO:0000256" key="1">
    <source>
        <dbReference type="ARBA" id="ARBA00004236"/>
    </source>
</evidence>
<dbReference type="GO" id="GO:0005886">
    <property type="term" value="C:plasma membrane"/>
    <property type="evidence" value="ECO:0007669"/>
    <property type="project" value="UniProtKB-SubCell"/>
</dbReference>
<dbReference type="InterPro" id="IPR013783">
    <property type="entry name" value="Ig-like_fold"/>
</dbReference>
<evidence type="ECO:0000256" key="8">
    <source>
        <dbReference type="SAM" id="SignalP"/>
    </source>
</evidence>
<keyword evidence="11" id="KW-1185">Reference proteome</keyword>
<keyword evidence="5" id="KW-0472">Membrane</keyword>
<evidence type="ECO:0000256" key="3">
    <source>
        <dbReference type="ARBA" id="ARBA00022729"/>
    </source>
</evidence>
<feature type="chain" id="PRO_5034936102" description="Ig-like domain-containing protein" evidence="8">
    <location>
        <begin position="18"/>
        <end position="293"/>
    </location>
</feature>
<evidence type="ECO:0000259" key="9">
    <source>
        <dbReference type="PROSITE" id="PS50835"/>
    </source>
</evidence>
<reference evidence="10" key="3">
    <citation type="submission" date="2025-09" db="UniProtKB">
        <authorList>
            <consortium name="Ensembl"/>
        </authorList>
    </citation>
    <scope>IDENTIFICATION</scope>
</reference>
<dbReference type="AlphaFoldDB" id="A0A8D0CG74"/>
<dbReference type="SUPFAM" id="SSF48726">
    <property type="entry name" value="Immunoglobulin"/>
    <property type="match status" value="2"/>
</dbReference>
<organism evidence="10 11">
    <name type="scientific">Scleropages formosus</name>
    <name type="common">Asian bonytongue</name>
    <name type="synonym">Osteoglossum formosum</name>
    <dbReference type="NCBI Taxonomy" id="113540"/>
    <lineage>
        <taxon>Eukaryota</taxon>
        <taxon>Metazoa</taxon>
        <taxon>Chordata</taxon>
        <taxon>Craniata</taxon>
        <taxon>Vertebrata</taxon>
        <taxon>Euteleostomi</taxon>
        <taxon>Actinopterygii</taxon>
        <taxon>Neopterygii</taxon>
        <taxon>Teleostei</taxon>
        <taxon>Osteoglossocephala</taxon>
        <taxon>Osteoglossomorpha</taxon>
        <taxon>Osteoglossiformes</taxon>
        <taxon>Osteoglossidae</taxon>
        <taxon>Scleropages</taxon>
    </lineage>
</organism>
<evidence type="ECO:0000313" key="11">
    <source>
        <dbReference type="Proteomes" id="UP000694397"/>
    </source>
</evidence>
<keyword evidence="7" id="KW-0325">Glycoprotein</keyword>
<accession>A0A8D0CG74</accession>
<reference evidence="10" key="2">
    <citation type="submission" date="2025-08" db="UniProtKB">
        <authorList>
            <consortium name="Ensembl"/>
        </authorList>
    </citation>
    <scope>IDENTIFICATION</scope>
</reference>
<dbReference type="SMART" id="SM00406">
    <property type="entry name" value="IGv"/>
    <property type="match status" value="2"/>
</dbReference>
<dbReference type="Gene3D" id="2.60.40.10">
    <property type="entry name" value="Immunoglobulins"/>
    <property type="match status" value="2"/>
</dbReference>
<dbReference type="Pfam" id="PF07686">
    <property type="entry name" value="V-set"/>
    <property type="match status" value="2"/>
</dbReference>
<dbReference type="GeneTree" id="ENSGT01030000234530"/>
<keyword evidence="3 8" id="KW-0732">Signal</keyword>
<feature type="signal peptide" evidence="8">
    <location>
        <begin position="1"/>
        <end position="17"/>
    </location>
</feature>
<dbReference type="InterPro" id="IPR003599">
    <property type="entry name" value="Ig_sub"/>
</dbReference>
<evidence type="ECO:0000313" key="10">
    <source>
        <dbReference type="Ensembl" id="ENSSFOP00015064798.1"/>
    </source>
</evidence>
<evidence type="ECO:0000256" key="6">
    <source>
        <dbReference type="ARBA" id="ARBA00023157"/>
    </source>
</evidence>
<dbReference type="InterPro" id="IPR036179">
    <property type="entry name" value="Ig-like_dom_sf"/>
</dbReference>
<name>A0A8D0CG74_SCLFO</name>
<dbReference type="Ensembl" id="ENSSFOT00015064630.1">
    <property type="protein sequence ID" value="ENSSFOP00015064798.1"/>
    <property type="gene ID" value="ENSSFOG00015028084.1"/>
</dbReference>
<evidence type="ECO:0000256" key="7">
    <source>
        <dbReference type="ARBA" id="ARBA00023180"/>
    </source>
</evidence>
<evidence type="ECO:0000256" key="4">
    <source>
        <dbReference type="ARBA" id="ARBA00022859"/>
    </source>
</evidence>
<dbReference type="Proteomes" id="UP000694397">
    <property type="component" value="Chromosome 13"/>
</dbReference>
<evidence type="ECO:0000256" key="5">
    <source>
        <dbReference type="ARBA" id="ARBA00023136"/>
    </source>
</evidence>
<comment type="subcellular location">
    <subcellularLocation>
        <location evidence="1">Cell membrane</location>
    </subcellularLocation>
</comment>
<dbReference type="InterPro" id="IPR052051">
    <property type="entry name" value="TCR_complex_component"/>
</dbReference>
<evidence type="ECO:0000256" key="2">
    <source>
        <dbReference type="ARBA" id="ARBA00022475"/>
    </source>
</evidence>
<dbReference type="PANTHER" id="PTHR19433">
    <property type="entry name" value="T-CELL RECEPTOR ALPHA CHAIN V REGION-RELATED"/>
    <property type="match status" value="1"/>
</dbReference>
<dbReference type="PROSITE" id="PS50835">
    <property type="entry name" value="IG_LIKE"/>
    <property type="match status" value="1"/>
</dbReference>
<dbReference type="InterPro" id="IPR007110">
    <property type="entry name" value="Ig-like_dom"/>
</dbReference>
<dbReference type="InterPro" id="IPR013106">
    <property type="entry name" value="Ig_V-set"/>
</dbReference>
<keyword evidence="6" id="KW-1015">Disulfide bond</keyword>
<dbReference type="OrthoDB" id="6370831at2759"/>
<proteinExistence type="predicted"/>
<sequence>MVSVWTLILSKLYFVTLTCFCTKDEITYIAWFEQPFGQKPQIVAKALFYSQDVEFQAEFENRLSLQWIEATKSFNMTILKTELSDSAVYYCVTVLYNEPCAVLKDFSLITKSYPVRPGDSVTLQCTVDSETCAGEHSVYWFRHGSGESLPGLIYTHGNRSDECERSPEAGSHTHSCIYSLPKRNLSPSDAGIYYCAVATCGDILFGNGTVVKCLVTDRHPVLGVSPPPPALRPLLPGRLRFPATPYGTSSSESVCEEARNSISQCITNEHSNAMKHITKQQLMEMFFQHETIN</sequence>
<keyword evidence="4" id="KW-0391">Immunity</keyword>
<feature type="domain" description="Ig-like" evidence="9">
    <location>
        <begin position="99"/>
        <end position="197"/>
    </location>
</feature>
<protein>
    <recommendedName>
        <fullName evidence="9">Ig-like domain-containing protein</fullName>
    </recommendedName>
</protein>
<dbReference type="SMART" id="SM00409">
    <property type="entry name" value="IG"/>
    <property type="match status" value="2"/>
</dbReference>
<dbReference type="GO" id="GO:0009617">
    <property type="term" value="P:response to bacterium"/>
    <property type="evidence" value="ECO:0007669"/>
    <property type="project" value="TreeGrafter"/>
</dbReference>
<keyword evidence="2" id="KW-1003">Cell membrane</keyword>
<dbReference type="GO" id="GO:0002376">
    <property type="term" value="P:immune system process"/>
    <property type="evidence" value="ECO:0007669"/>
    <property type="project" value="UniProtKB-KW"/>
</dbReference>
<reference evidence="10 11" key="1">
    <citation type="submission" date="2019-04" db="EMBL/GenBank/DDBJ databases">
        <authorList>
            <consortium name="Wellcome Sanger Institute Data Sharing"/>
        </authorList>
    </citation>
    <scope>NUCLEOTIDE SEQUENCE [LARGE SCALE GENOMIC DNA]</scope>
</reference>